<dbReference type="EMBL" id="HACM01000013">
    <property type="protein sequence ID" value="CRZ00455.1"/>
    <property type="molecule type" value="Transcribed_RNA"/>
</dbReference>
<feature type="non-terminal residue" evidence="2">
    <location>
        <position position="1"/>
    </location>
</feature>
<feature type="compositionally biased region" description="Basic residues" evidence="1">
    <location>
        <begin position="122"/>
        <end position="133"/>
    </location>
</feature>
<sequence>SEYTGEPLVTPTSSPVLAAPEPGPEPQSLGPSPKPTKVSENPVAAKESNHPYVEPDPVPPIVVADDKATLSDNETGDASRDKISKNAKWMFGKDSKYNYVPSGGEKGSESHSSAAQPDKKNAVKKNAGKKKQERGKDKSGSGSKKPKSSKS</sequence>
<accession>A0A0H5QET3</accession>
<protein>
    <submittedName>
        <fullName evidence="2">Uncharacterized protein</fullName>
    </submittedName>
</protein>
<dbReference type="AlphaFoldDB" id="A0A0H5QET3"/>
<proteinExistence type="predicted"/>
<name>A0A0H5QET3_9EUKA</name>
<evidence type="ECO:0000313" key="2">
    <source>
        <dbReference type="EMBL" id="CRZ00455.1"/>
    </source>
</evidence>
<reference evidence="2" key="1">
    <citation type="submission" date="2015-04" db="EMBL/GenBank/DDBJ databases">
        <title>The genome sequence of the plant pathogenic Rhizarian Plasmodiophora brassicae reveals insights in its biotrophic life cycle and the origin of chitin synthesis.</title>
        <authorList>
            <person name="Schwelm A."/>
            <person name="Fogelqvist J."/>
            <person name="Knaust A."/>
            <person name="Julke S."/>
            <person name="Lilja T."/>
            <person name="Dhandapani V."/>
            <person name="Bonilla-Rosso G."/>
            <person name="Karlsson M."/>
            <person name="Shevchenko A."/>
            <person name="Choi S.R."/>
            <person name="Kim H.G."/>
            <person name="Park J.Y."/>
            <person name="Lim Y.P."/>
            <person name="Ludwig-Muller J."/>
            <person name="Dixelius C."/>
        </authorList>
    </citation>
    <scope>NUCLEOTIDE SEQUENCE</scope>
    <source>
        <tissue evidence="2">Potato root galls</tissue>
    </source>
</reference>
<organism evidence="2">
    <name type="scientific">Spongospora subterranea</name>
    <dbReference type="NCBI Taxonomy" id="70186"/>
    <lineage>
        <taxon>Eukaryota</taxon>
        <taxon>Sar</taxon>
        <taxon>Rhizaria</taxon>
        <taxon>Endomyxa</taxon>
        <taxon>Phytomyxea</taxon>
        <taxon>Plasmodiophorida</taxon>
        <taxon>Plasmodiophoridae</taxon>
        <taxon>Spongospora</taxon>
    </lineage>
</organism>
<feature type="non-terminal residue" evidence="2">
    <location>
        <position position="151"/>
    </location>
</feature>
<evidence type="ECO:0000256" key="1">
    <source>
        <dbReference type="SAM" id="MobiDB-lite"/>
    </source>
</evidence>
<feature type="region of interest" description="Disordered" evidence="1">
    <location>
        <begin position="1"/>
        <end position="151"/>
    </location>
</feature>